<name>W7YRU1_9BACL</name>
<dbReference type="AlphaFoldDB" id="W7YRU1"/>
<sequence length="62" mass="7583">MINVMKNALGLYSRLERKTFDGIREISDEEFNELLRVNKREAVCNRKWVRQRAWFSDFILEF</sequence>
<proteinExistence type="predicted"/>
<protein>
    <submittedName>
        <fullName evidence="1">Uncharacterized protein</fullName>
    </submittedName>
</protein>
<keyword evidence="2" id="KW-1185">Reference proteome</keyword>
<dbReference type="Proteomes" id="UP000019364">
    <property type="component" value="Unassembled WGS sequence"/>
</dbReference>
<accession>W7YRU1</accession>
<evidence type="ECO:0000313" key="2">
    <source>
        <dbReference type="Proteomes" id="UP000019364"/>
    </source>
</evidence>
<gene>
    <name evidence="1" type="ORF">JCM16418_1380</name>
</gene>
<comment type="caution">
    <text evidence="1">The sequence shown here is derived from an EMBL/GenBank/DDBJ whole genome shotgun (WGS) entry which is preliminary data.</text>
</comment>
<evidence type="ECO:0000313" key="1">
    <source>
        <dbReference type="EMBL" id="GAF07366.1"/>
    </source>
</evidence>
<dbReference type="EMBL" id="BAVZ01000003">
    <property type="protein sequence ID" value="GAF07366.1"/>
    <property type="molecule type" value="Genomic_DNA"/>
</dbReference>
<organism evidence="1 2">
    <name type="scientific">Paenibacillus pini JCM 16418</name>
    <dbReference type="NCBI Taxonomy" id="1236976"/>
    <lineage>
        <taxon>Bacteria</taxon>
        <taxon>Bacillati</taxon>
        <taxon>Bacillota</taxon>
        <taxon>Bacilli</taxon>
        <taxon>Bacillales</taxon>
        <taxon>Paenibacillaceae</taxon>
        <taxon>Paenibacillus</taxon>
    </lineage>
</organism>
<reference evidence="1 2" key="1">
    <citation type="journal article" date="2014" name="Genome Announc.">
        <title>Draft Genome Sequence of Paenibacillus pini JCM 16418T, Isolated from the Rhizosphere of Pine Tree.</title>
        <authorList>
            <person name="Yuki M."/>
            <person name="Oshima K."/>
            <person name="Suda W."/>
            <person name="Oshida Y."/>
            <person name="Kitamura K."/>
            <person name="Iida Y."/>
            <person name="Hattori M."/>
            <person name="Ohkuma M."/>
        </authorList>
    </citation>
    <scope>NUCLEOTIDE SEQUENCE [LARGE SCALE GENOMIC DNA]</scope>
    <source>
        <strain evidence="1 2">JCM 16418</strain>
    </source>
</reference>